<evidence type="ECO:0000313" key="3">
    <source>
        <dbReference type="EMBL" id="MBB6471082.1"/>
    </source>
</evidence>
<dbReference type="InterPro" id="IPR036890">
    <property type="entry name" value="HATPase_C_sf"/>
</dbReference>
<dbReference type="GO" id="GO:0004674">
    <property type="term" value="F:protein serine/threonine kinase activity"/>
    <property type="evidence" value="ECO:0007669"/>
    <property type="project" value="UniProtKB-KW"/>
</dbReference>
<keyword evidence="1" id="KW-0723">Serine/threonine-protein kinase</keyword>
<sequence length="104" mass="11487">MTERLGKWHPAANDVTLLVSELVTNAVVHSRSRNGGTVTVMIVDRVGHVHVEVTDEGSETAPEIREDLLAEGGRGLLLVQMIAHRWGVSRGWSWQSVRCEVNYG</sequence>
<dbReference type="InterPro" id="IPR050267">
    <property type="entry name" value="Anti-sigma-factor_SerPK"/>
</dbReference>
<reference evidence="3 4" key="1">
    <citation type="submission" date="2020-08" db="EMBL/GenBank/DDBJ databases">
        <title>Sequencing the genomes of 1000 actinobacteria strains.</title>
        <authorList>
            <person name="Klenk H.-P."/>
        </authorList>
    </citation>
    <scope>NUCLEOTIDE SEQUENCE [LARGE SCALE GENOMIC DNA]</scope>
    <source>
        <strain evidence="3 4">DSM 44936</strain>
    </source>
</reference>
<dbReference type="InterPro" id="IPR003594">
    <property type="entry name" value="HATPase_dom"/>
</dbReference>
<dbReference type="Proteomes" id="UP000555564">
    <property type="component" value="Unassembled WGS sequence"/>
</dbReference>
<accession>A0A7X0I9G1</accession>
<protein>
    <submittedName>
        <fullName evidence="3">Anti-sigma regulatory factor (Ser/Thr protein kinase)</fullName>
    </submittedName>
</protein>
<keyword evidence="1" id="KW-0418">Kinase</keyword>
<evidence type="ECO:0000259" key="2">
    <source>
        <dbReference type="Pfam" id="PF13581"/>
    </source>
</evidence>
<evidence type="ECO:0000256" key="1">
    <source>
        <dbReference type="ARBA" id="ARBA00022527"/>
    </source>
</evidence>
<keyword evidence="4" id="KW-1185">Reference proteome</keyword>
<dbReference type="AlphaFoldDB" id="A0A7X0I9G1"/>
<name>A0A7X0I9G1_9ACTN</name>
<dbReference type="PANTHER" id="PTHR35526">
    <property type="entry name" value="ANTI-SIGMA-F FACTOR RSBW-RELATED"/>
    <property type="match status" value="1"/>
</dbReference>
<dbReference type="Gene3D" id="3.30.565.10">
    <property type="entry name" value="Histidine kinase-like ATPase, C-terminal domain"/>
    <property type="match status" value="1"/>
</dbReference>
<dbReference type="EMBL" id="JACHIU010000001">
    <property type="protein sequence ID" value="MBB6471082.1"/>
    <property type="molecule type" value="Genomic_DNA"/>
</dbReference>
<keyword evidence="1" id="KW-0808">Transferase</keyword>
<dbReference type="CDD" id="cd16936">
    <property type="entry name" value="HATPase_RsbW-like"/>
    <property type="match status" value="1"/>
</dbReference>
<gene>
    <name evidence="3" type="ORF">BJ992_000513</name>
</gene>
<dbReference type="SUPFAM" id="SSF55874">
    <property type="entry name" value="ATPase domain of HSP90 chaperone/DNA topoisomerase II/histidine kinase"/>
    <property type="match status" value="1"/>
</dbReference>
<evidence type="ECO:0000313" key="4">
    <source>
        <dbReference type="Proteomes" id="UP000555564"/>
    </source>
</evidence>
<dbReference type="PANTHER" id="PTHR35526:SF3">
    <property type="entry name" value="ANTI-SIGMA-F FACTOR RSBW"/>
    <property type="match status" value="1"/>
</dbReference>
<feature type="domain" description="Histidine kinase/HSP90-like ATPase" evidence="2">
    <location>
        <begin position="11"/>
        <end position="86"/>
    </location>
</feature>
<organism evidence="3 4">
    <name type="scientific">Sphaerisporangium rubeum</name>
    <dbReference type="NCBI Taxonomy" id="321317"/>
    <lineage>
        <taxon>Bacteria</taxon>
        <taxon>Bacillati</taxon>
        <taxon>Actinomycetota</taxon>
        <taxon>Actinomycetes</taxon>
        <taxon>Streptosporangiales</taxon>
        <taxon>Streptosporangiaceae</taxon>
        <taxon>Sphaerisporangium</taxon>
    </lineage>
</organism>
<proteinExistence type="predicted"/>
<comment type="caution">
    <text evidence="3">The sequence shown here is derived from an EMBL/GenBank/DDBJ whole genome shotgun (WGS) entry which is preliminary data.</text>
</comment>
<dbReference type="Pfam" id="PF13581">
    <property type="entry name" value="HATPase_c_2"/>
    <property type="match status" value="1"/>
</dbReference>